<dbReference type="EMBL" id="FNRV01000001">
    <property type="protein sequence ID" value="SEB70976.1"/>
    <property type="molecule type" value="Genomic_DNA"/>
</dbReference>
<organism evidence="1 2">
    <name type="scientific">Pseudomonas mohnii</name>
    <dbReference type="NCBI Taxonomy" id="395600"/>
    <lineage>
        <taxon>Bacteria</taxon>
        <taxon>Pseudomonadati</taxon>
        <taxon>Pseudomonadota</taxon>
        <taxon>Gammaproteobacteria</taxon>
        <taxon>Pseudomonadales</taxon>
        <taxon>Pseudomonadaceae</taxon>
        <taxon>Pseudomonas</taxon>
    </lineage>
</organism>
<protein>
    <submittedName>
        <fullName evidence="1">Uncharacterized protein</fullName>
    </submittedName>
</protein>
<reference evidence="1 2" key="1">
    <citation type="submission" date="2016-10" db="EMBL/GenBank/DDBJ databases">
        <authorList>
            <person name="Varghese N."/>
            <person name="Submissions S."/>
        </authorList>
    </citation>
    <scope>NUCLEOTIDE SEQUENCE [LARGE SCALE GENOMIC DNA]</scope>
    <source>
        <strain evidence="1 2">DSM 18327</strain>
    </source>
</reference>
<dbReference type="Proteomes" id="UP000199665">
    <property type="component" value="Unassembled WGS sequence"/>
</dbReference>
<accession>A0ABY0XMY7</accession>
<comment type="caution">
    <text evidence="1">The sequence shown here is derived from an EMBL/GenBank/DDBJ whole genome shotgun (WGS) entry which is preliminary data.</text>
</comment>
<proteinExistence type="predicted"/>
<evidence type="ECO:0000313" key="2">
    <source>
        <dbReference type="Proteomes" id="UP000199665"/>
    </source>
</evidence>
<evidence type="ECO:0000313" key="1">
    <source>
        <dbReference type="EMBL" id="SEB70976.1"/>
    </source>
</evidence>
<name>A0ABY0XMY7_9PSED</name>
<keyword evidence="2" id="KW-1185">Reference proteome</keyword>
<sequence>MYMGSRVSLGLKGCAVGVSLLLASRGAIAQQVLNLGPLPGVGQVTEILEPGTGQGFSGLATIYMGQPVIFYDNVWVQYFGGLGSPGFRFIRAHEYAHHFRGHVLAQLSSPPQMLPTLGYNAELDADCAAVRYLRRAGDPVAIQAGYQIYQTIVPPQDMNGRPGSIVRINNMKGC</sequence>
<gene>
    <name evidence="1" type="ORF">SAMN05216205_0415</name>
</gene>